<dbReference type="Proteomes" id="UP001153331">
    <property type="component" value="Unassembled WGS sequence"/>
</dbReference>
<name>A0ACC2HX63_9PLEO</name>
<dbReference type="EMBL" id="JAPHNI010000902">
    <property type="protein sequence ID" value="KAJ8107561.1"/>
    <property type="molecule type" value="Genomic_DNA"/>
</dbReference>
<accession>A0ACC2HX63</accession>
<organism evidence="1 2">
    <name type="scientific">Boeremia exigua</name>
    <dbReference type="NCBI Taxonomy" id="749465"/>
    <lineage>
        <taxon>Eukaryota</taxon>
        <taxon>Fungi</taxon>
        <taxon>Dikarya</taxon>
        <taxon>Ascomycota</taxon>
        <taxon>Pezizomycotina</taxon>
        <taxon>Dothideomycetes</taxon>
        <taxon>Pleosporomycetidae</taxon>
        <taxon>Pleosporales</taxon>
        <taxon>Pleosporineae</taxon>
        <taxon>Didymellaceae</taxon>
        <taxon>Boeremia</taxon>
    </lineage>
</organism>
<gene>
    <name evidence="1" type="ORF">OPT61_g8780</name>
</gene>
<reference evidence="1" key="1">
    <citation type="submission" date="2022-11" db="EMBL/GenBank/DDBJ databases">
        <title>Genome Sequence of Boeremia exigua.</title>
        <authorList>
            <person name="Buettner E."/>
        </authorList>
    </citation>
    <scope>NUCLEOTIDE SEQUENCE</scope>
    <source>
        <strain evidence="1">CU02</strain>
    </source>
</reference>
<sequence length="455" mass="50659">MAETISPDYLVIGAGAMAMAFVDTLISDTKATIAIVDRYSRPGGHWTIAYPYVTLHQPSNAYGVNSRLLGERTIDQVGLNKGLAELATGDEICGYFGKFMHQTFLPSGRVAYYPLHEYVGEGEFRSITTSKVIRVQPNTRIVEATFMKVKVPAMGPPDFEVSDGVNLIAPNGLAKITRPYGGYTVVGAGKTGVDACLWLLGNRIDPKDISWIMPRDSWFLNRVVFQPPWARQRGMDGVAKAVMAASSPDDMFERFEASGDMLRIDTSVWPTMFRFAVISEAELEQMRRVKNILRKGRIIRLSTSEVTLENGTYEPVPDMLYIDCTADGSAKLQPVPIFNGREIKLQSVRLCQPVFSAAFIAHVESLYDDDEVKNAVCSVIPHAAVPKDFISGILETCQNTLRWIGEPKTLTWLRNSRLDALQSEDEPNPEKVMADLLMQTEGFCNKLQDLWDQTL</sequence>
<proteinExistence type="predicted"/>
<evidence type="ECO:0000313" key="2">
    <source>
        <dbReference type="Proteomes" id="UP001153331"/>
    </source>
</evidence>
<comment type="caution">
    <text evidence="1">The sequence shown here is derived from an EMBL/GenBank/DDBJ whole genome shotgun (WGS) entry which is preliminary data.</text>
</comment>
<protein>
    <submittedName>
        <fullName evidence="1">Uncharacterized protein</fullName>
    </submittedName>
</protein>
<keyword evidence="2" id="KW-1185">Reference proteome</keyword>
<evidence type="ECO:0000313" key="1">
    <source>
        <dbReference type="EMBL" id="KAJ8107561.1"/>
    </source>
</evidence>